<name>A0A857FMX4_KOMXY</name>
<dbReference type="Gene3D" id="3.50.50.60">
    <property type="entry name" value="FAD/NAD(P)-binding domain"/>
    <property type="match status" value="1"/>
</dbReference>
<reference evidence="3 4" key="1">
    <citation type="journal article" date="2020" name="Carbohydr. Polym.">
        <title>Characterization and optimization of production of bacterial cellulose from strain CGMCC 17276 based on whole-genome analysis.</title>
        <authorList>
            <person name="Lu T."/>
            <person name="Gao H."/>
            <person name="Liao B."/>
            <person name="Wu J."/>
            <person name="Zhang W."/>
            <person name="Huang J."/>
            <person name="Liu M."/>
            <person name="Huang J."/>
            <person name="Chang Z."/>
            <person name="Jin M."/>
            <person name="Yi Z."/>
            <person name="Jiang D."/>
        </authorList>
    </citation>
    <scope>NUCLEOTIDE SEQUENCE [LARGE SCALE GENOMIC DNA]</scope>
    <source>
        <strain evidence="3 4">CGMCC 17276</strain>
    </source>
</reference>
<dbReference type="Gene3D" id="3.30.9.10">
    <property type="entry name" value="D-Amino Acid Oxidase, subunit A, domain 2"/>
    <property type="match status" value="1"/>
</dbReference>
<dbReference type="EMBL" id="CP041348">
    <property type="protein sequence ID" value="QHC35611.1"/>
    <property type="molecule type" value="Genomic_DNA"/>
</dbReference>
<dbReference type="GO" id="GO:0005737">
    <property type="term" value="C:cytoplasm"/>
    <property type="evidence" value="ECO:0007669"/>
    <property type="project" value="TreeGrafter"/>
</dbReference>
<organism evidence="3 4">
    <name type="scientific">Komagataeibacter xylinus</name>
    <name type="common">Gluconacetobacter xylinus</name>
    <dbReference type="NCBI Taxonomy" id="28448"/>
    <lineage>
        <taxon>Bacteria</taxon>
        <taxon>Pseudomonadati</taxon>
        <taxon>Pseudomonadota</taxon>
        <taxon>Alphaproteobacteria</taxon>
        <taxon>Acetobacterales</taxon>
        <taxon>Acetobacteraceae</taxon>
        <taxon>Komagataeibacter</taxon>
    </lineage>
</organism>
<dbReference type="PRINTS" id="PR00420">
    <property type="entry name" value="RNGMNOXGNASE"/>
</dbReference>
<accession>A0A857FMX4</accession>
<dbReference type="SUPFAM" id="SSF51905">
    <property type="entry name" value="FAD/NAD(P)-binding domain"/>
    <property type="match status" value="1"/>
</dbReference>
<dbReference type="PANTHER" id="PTHR13847">
    <property type="entry name" value="SARCOSINE DEHYDROGENASE-RELATED"/>
    <property type="match status" value="1"/>
</dbReference>
<evidence type="ECO:0000313" key="4">
    <source>
        <dbReference type="Proteomes" id="UP000464674"/>
    </source>
</evidence>
<feature type="domain" description="FAD dependent oxidoreductase" evidence="2">
    <location>
        <begin position="110"/>
        <end position="464"/>
    </location>
</feature>
<protein>
    <submittedName>
        <fullName evidence="3">FAD-binding oxidoreductase</fullName>
    </submittedName>
</protein>
<evidence type="ECO:0000256" key="1">
    <source>
        <dbReference type="ARBA" id="ARBA00023002"/>
    </source>
</evidence>
<dbReference type="PANTHER" id="PTHR13847:SF281">
    <property type="entry name" value="FAD DEPENDENT OXIDOREDUCTASE DOMAIN-CONTAINING PROTEIN"/>
    <property type="match status" value="1"/>
</dbReference>
<evidence type="ECO:0000313" key="3">
    <source>
        <dbReference type="EMBL" id="QHC35611.1"/>
    </source>
</evidence>
<proteinExistence type="predicted"/>
<evidence type="ECO:0000259" key="2">
    <source>
        <dbReference type="Pfam" id="PF01266"/>
    </source>
</evidence>
<dbReference type="Proteomes" id="UP000464674">
    <property type="component" value="Chromosome"/>
</dbReference>
<dbReference type="Pfam" id="PF01266">
    <property type="entry name" value="DAO"/>
    <property type="match status" value="1"/>
</dbReference>
<keyword evidence="1" id="KW-0560">Oxidoreductase</keyword>
<dbReference type="InterPro" id="IPR036188">
    <property type="entry name" value="FAD/NAD-bd_sf"/>
</dbReference>
<sequence>MYTIHLFRSLKGRLILCGAGTEVSHNYLKRNGLFRFRRSRVGTQYFCAILCKISMVSYIQEWQWPIRCDPAKREPVLMVGQVEMFSRTLWSAITPAHSPVPPLHGALRADVTVVGGGLLGLSIALGLARRGASVILLEGQNIAFGASGRNTGFVVPGLKGSLSVDAVRALVGPEKGDALLTLIGQGGNYVFDLIKTLGIECSAEQRGCLQPVPMSGDMAQIEKMVKWNQAAGIESEILDERQITQVSGIKGYRGALLLPTGGQINPLAYALGLNDAIVRHGGRVYLGHARRLKRYGRTWCVEVSGGASVQSDQVIVATNALTGDLLPKVARSIIPVWAYQVATQRMDAGVRERILPGHQTFVDLRLHPFAVRWSPDGRLITGGAAKIHDPGAVDRMAKAFLRRLARFIPDLPPLQAEYAWNGRIAVTNDFMPRLWNVDTGLYAPIGCNGRGVALTSVFGRAISDYLVSRDEKDLPLPITQPKPYPLHGVVRHAPSAWLAQAQLRDWIGG</sequence>
<dbReference type="InterPro" id="IPR006076">
    <property type="entry name" value="FAD-dep_OxRdtase"/>
</dbReference>
<gene>
    <name evidence="3" type="ORF">FMA36_09060</name>
</gene>
<dbReference type="GO" id="GO:0016491">
    <property type="term" value="F:oxidoreductase activity"/>
    <property type="evidence" value="ECO:0007669"/>
    <property type="project" value="UniProtKB-KW"/>
</dbReference>
<dbReference type="AlphaFoldDB" id="A0A857FMX4"/>